<dbReference type="EMBL" id="SNZP01000008">
    <property type="protein sequence ID" value="TDR78337.1"/>
    <property type="molecule type" value="Genomic_DNA"/>
</dbReference>
<proteinExistence type="inferred from homology"/>
<name>A0A4V3DV05_9NEIS</name>
<dbReference type="Gene3D" id="1.20.1600.10">
    <property type="entry name" value="Outer membrane efflux proteins (OEP)"/>
    <property type="match status" value="1"/>
</dbReference>
<dbReference type="PANTHER" id="PTHR30203">
    <property type="entry name" value="OUTER MEMBRANE CATION EFFLUX PROTEIN"/>
    <property type="match status" value="1"/>
</dbReference>
<dbReference type="PANTHER" id="PTHR30203:SF32">
    <property type="entry name" value="CATION EFFLUX SYSTEM PROTEIN CUSC"/>
    <property type="match status" value="1"/>
</dbReference>
<dbReference type="RefSeq" id="WP_133681047.1">
    <property type="nucleotide sequence ID" value="NZ_SNZP01000008.1"/>
</dbReference>
<dbReference type="OrthoDB" id="9770517at2"/>
<dbReference type="Proteomes" id="UP000295611">
    <property type="component" value="Unassembled WGS sequence"/>
</dbReference>
<reference evidence="3 4" key="1">
    <citation type="submission" date="2019-03" db="EMBL/GenBank/DDBJ databases">
        <title>Genomic Encyclopedia of Type Strains, Phase III (KMG-III): the genomes of soil and plant-associated and newly described type strains.</title>
        <authorList>
            <person name="Whitman W."/>
        </authorList>
    </citation>
    <scope>NUCLEOTIDE SEQUENCE [LARGE SCALE GENOMIC DNA]</scope>
    <source>
        <strain evidence="3 4">CECT 8976</strain>
    </source>
</reference>
<dbReference type="GO" id="GO:0015562">
    <property type="term" value="F:efflux transmembrane transporter activity"/>
    <property type="evidence" value="ECO:0007669"/>
    <property type="project" value="InterPro"/>
</dbReference>
<protein>
    <submittedName>
        <fullName evidence="3">Outer membrane protein TolC</fullName>
    </submittedName>
</protein>
<evidence type="ECO:0000313" key="4">
    <source>
        <dbReference type="Proteomes" id="UP000295611"/>
    </source>
</evidence>
<accession>A0A4V3DV05</accession>
<dbReference type="InterPro" id="IPR010131">
    <property type="entry name" value="MdtP/NodT-like"/>
</dbReference>
<dbReference type="Gene3D" id="2.20.200.10">
    <property type="entry name" value="Outer membrane efflux proteins (OEP)"/>
    <property type="match status" value="1"/>
</dbReference>
<dbReference type="InterPro" id="IPR003423">
    <property type="entry name" value="OMP_efflux"/>
</dbReference>
<feature type="signal peptide" evidence="2">
    <location>
        <begin position="1"/>
        <end position="24"/>
    </location>
</feature>
<comment type="caution">
    <text evidence="3">The sequence shown here is derived from an EMBL/GenBank/DDBJ whole genome shotgun (WGS) entry which is preliminary data.</text>
</comment>
<keyword evidence="4" id="KW-1185">Reference proteome</keyword>
<dbReference type="AlphaFoldDB" id="A0A4V3DV05"/>
<keyword evidence="2" id="KW-0732">Signal</keyword>
<feature type="chain" id="PRO_5020492152" evidence="2">
    <location>
        <begin position="25"/>
        <end position="440"/>
    </location>
</feature>
<dbReference type="Pfam" id="PF02321">
    <property type="entry name" value="OEP"/>
    <property type="match status" value="2"/>
</dbReference>
<dbReference type="SUPFAM" id="SSF56954">
    <property type="entry name" value="Outer membrane efflux proteins (OEP)"/>
    <property type="match status" value="1"/>
</dbReference>
<gene>
    <name evidence="3" type="ORF">DFP86_10854</name>
</gene>
<evidence type="ECO:0000313" key="3">
    <source>
        <dbReference type="EMBL" id="TDR78337.1"/>
    </source>
</evidence>
<comment type="similarity">
    <text evidence="1">Belongs to the outer membrane factor (OMF) (TC 1.B.17) family.</text>
</comment>
<evidence type="ECO:0000256" key="2">
    <source>
        <dbReference type="SAM" id="SignalP"/>
    </source>
</evidence>
<evidence type="ECO:0000256" key="1">
    <source>
        <dbReference type="ARBA" id="ARBA00007613"/>
    </source>
</evidence>
<organism evidence="3 4">
    <name type="scientific">Paludibacterium purpuratum</name>
    <dbReference type="NCBI Taxonomy" id="1144873"/>
    <lineage>
        <taxon>Bacteria</taxon>
        <taxon>Pseudomonadati</taxon>
        <taxon>Pseudomonadota</taxon>
        <taxon>Betaproteobacteria</taxon>
        <taxon>Neisseriales</taxon>
        <taxon>Chromobacteriaceae</taxon>
        <taxon>Paludibacterium</taxon>
    </lineage>
</organism>
<sequence>MKKRWLGLVWPLCLSACTSMPPQAVPLCASAAAAEPEPWWRGFDDPALLGLLDEARRCNVRLAQLRLQADRWRLQLDMPDWHPSGGLAVDVSRPLDGGAAQRNHAVDLRVKYELDLWGRVARGKEAEAWLARAGELDWRALRLSTSAEVAIRYWQWSALWREALLAEQAVMLQISLLRLHEQAQAQGALADREVRRTRLALNDAYEWLSTLTRERDWAANRLAELLERDTIDDLPWPVALPERVPELASELAAEGLMRRPDIAAAAARVARLLALYDQARLNPLPRIGLSGRLGAANSMLTELWGGTLAVGAIGLELPFLDWRRLGVAREQARLEWEAETLAYRHTVKQALRETDDALRRHRQAREDLRRTDDSLDLARRSEHDAQLAYATGVSGREPWLQAQIARLQLETARVRQLQARASSLVLLYKALGGVPVDEAG</sequence>